<sequence>MTSRATGGTSWWHDDEKAHSTLSGSRTYRDRARPREYYCHLYSSKSVANQHCLFPFRWECLWTIVITGTYGITHTPQWWTQVGTWQDMFLAYPTKFCSVHRRYIVTYHQEGNQEISSLPTKSSKRDNFHIKSNGKE</sequence>
<evidence type="ECO:0000256" key="1">
    <source>
        <dbReference type="SAM" id="MobiDB-lite"/>
    </source>
</evidence>
<evidence type="ECO:0000313" key="3">
    <source>
        <dbReference type="Proteomes" id="UP000838756"/>
    </source>
</evidence>
<reference evidence="2" key="1">
    <citation type="submission" date="2022-03" db="EMBL/GenBank/DDBJ databases">
        <authorList>
            <person name="Lindestad O."/>
        </authorList>
    </citation>
    <scope>NUCLEOTIDE SEQUENCE</scope>
</reference>
<dbReference type="AlphaFoldDB" id="A0A8S4RND3"/>
<gene>
    <name evidence="2" type="primary">jg20583</name>
    <name evidence="2" type="ORF">PAEG_LOCUS16311</name>
</gene>
<dbReference type="Proteomes" id="UP000838756">
    <property type="component" value="Unassembled WGS sequence"/>
</dbReference>
<name>A0A8S4RND3_9NEOP</name>
<feature type="compositionally biased region" description="Basic and acidic residues" evidence="1">
    <location>
        <begin position="123"/>
        <end position="136"/>
    </location>
</feature>
<protein>
    <submittedName>
        <fullName evidence="2">Jg20583 protein</fullName>
    </submittedName>
</protein>
<keyword evidence="3" id="KW-1185">Reference proteome</keyword>
<proteinExistence type="predicted"/>
<feature type="region of interest" description="Disordered" evidence="1">
    <location>
        <begin position="115"/>
        <end position="136"/>
    </location>
</feature>
<evidence type="ECO:0000313" key="2">
    <source>
        <dbReference type="EMBL" id="CAH2239647.1"/>
    </source>
</evidence>
<organism evidence="2 3">
    <name type="scientific">Pararge aegeria aegeria</name>
    <dbReference type="NCBI Taxonomy" id="348720"/>
    <lineage>
        <taxon>Eukaryota</taxon>
        <taxon>Metazoa</taxon>
        <taxon>Ecdysozoa</taxon>
        <taxon>Arthropoda</taxon>
        <taxon>Hexapoda</taxon>
        <taxon>Insecta</taxon>
        <taxon>Pterygota</taxon>
        <taxon>Neoptera</taxon>
        <taxon>Endopterygota</taxon>
        <taxon>Lepidoptera</taxon>
        <taxon>Glossata</taxon>
        <taxon>Ditrysia</taxon>
        <taxon>Papilionoidea</taxon>
        <taxon>Nymphalidae</taxon>
        <taxon>Satyrinae</taxon>
        <taxon>Satyrini</taxon>
        <taxon>Parargina</taxon>
        <taxon>Pararge</taxon>
    </lineage>
</organism>
<accession>A0A8S4RND3</accession>
<dbReference type="EMBL" id="CAKXAJ010025447">
    <property type="protein sequence ID" value="CAH2239647.1"/>
    <property type="molecule type" value="Genomic_DNA"/>
</dbReference>
<comment type="caution">
    <text evidence="2">The sequence shown here is derived from an EMBL/GenBank/DDBJ whole genome shotgun (WGS) entry which is preliminary data.</text>
</comment>